<proteinExistence type="predicted"/>
<keyword evidence="2" id="KW-1185">Reference proteome</keyword>
<dbReference type="EMBL" id="VSRR010002523">
    <property type="protein sequence ID" value="MPC31885.1"/>
    <property type="molecule type" value="Genomic_DNA"/>
</dbReference>
<dbReference type="Proteomes" id="UP000324222">
    <property type="component" value="Unassembled WGS sequence"/>
</dbReference>
<gene>
    <name evidence="1" type="ORF">E2C01_025185</name>
</gene>
<reference evidence="1 2" key="1">
    <citation type="submission" date="2019-05" db="EMBL/GenBank/DDBJ databases">
        <title>Another draft genome of Portunus trituberculatus and its Hox gene families provides insights of decapod evolution.</title>
        <authorList>
            <person name="Jeong J.-H."/>
            <person name="Song I."/>
            <person name="Kim S."/>
            <person name="Choi T."/>
            <person name="Kim D."/>
            <person name="Ryu S."/>
            <person name="Kim W."/>
        </authorList>
    </citation>
    <scope>NUCLEOTIDE SEQUENCE [LARGE SCALE GENOMIC DNA]</scope>
    <source>
        <tissue evidence="1">Muscle</tissue>
    </source>
</reference>
<evidence type="ECO:0000313" key="2">
    <source>
        <dbReference type="Proteomes" id="UP000324222"/>
    </source>
</evidence>
<dbReference type="OrthoDB" id="10063753at2759"/>
<name>A0A5B7EES1_PORTR</name>
<organism evidence="1 2">
    <name type="scientific">Portunus trituberculatus</name>
    <name type="common">Swimming crab</name>
    <name type="synonym">Neptunus trituberculatus</name>
    <dbReference type="NCBI Taxonomy" id="210409"/>
    <lineage>
        <taxon>Eukaryota</taxon>
        <taxon>Metazoa</taxon>
        <taxon>Ecdysozoa</taxon>
        <taxon>Arthropoda</taxon>
        <taxon>Crustacea</taxon>
        <taxon>Multicrustacea</taxon>
        <taxon>Malacostraca</taxon>
        <taxon>Eumalacostraca</taxon>
        <taxon>Eucarida</taxon>
        <taxon>Decapoda</taxon>
        <taxon>Pleocyemata</taxon>
        <taxon>Brachyura</taxon>
        <taxon>Eubrachyura</taxon>
        <taxon>Portunoidea</taxon>
        <taxon>Portunidae</taxon>
        <taxon>Portuninae</taxon>
        <taxon>Portunus</taxon>
    </lineage>
</organism>
<dbReference type="AlphaFoldDB" id="A0A5B7EES1"/>
<sequence>MASKNIKFPTLTGEFPPGYSYGTVKTHKQGNPLRSIISQIPTTAYNISKKLNGILTPYVPTNDHIITSLDVEILFSKSMLNPATKDPASTVEVNAPNATSTPSSMLTSDVPLHIAHRGTTLTKNCNVLHKYLLITDTETHKSTTPSRML</sequence>
<comment type="caution">
    <text evidence="1">The sequence shown here is derived from an EMBL/GenBank/DDBJ whole genome shotgun (WGS) entry which is preliminary data.</text>
</comment>
<accession>A0A5B7EES1</accession>
<evidence type="ECO:0000313" key="1">
    <source>
        <dbReference type="EMBL" id="MPC31885.1"/>
    </source>
</evidence>
<protein>
    <submittedName>
        <fullName evidence="1">Uncharacterized protein</fullName>
    </submittedName>
</protein>